<proteinExistence type="predicted"/>
<organism evidence="2 3">
    <name type="scientific">Dactylonectria macrodidyma</name>
    <dbReference type="NCBI Taxonomy" id="307937"/>
    <lineage>
        <taxon>Eukaryota</taxon>
        <taxon>Fungi</taxon>
        <taxon>Dikarya</taxon>
        <taxon>Ascomycota</taxon>
        <taxon>Pezizomycotina</taxon>
        <taxon>Sordariomycetes</taxon>
        <taxon>Hypocreomycetidae</taxon>
        <taxon>Hypocreales</taxon>
        <taxon>Nectriaceae</taxon>
        <taxon>Dactylonectria</taxon>
    </lineage>
</organism>
<protein>
    <submittedName>
        <fullName evidence="2">Uncharacterized protein</fullName>
    </submittedName>
</protein>
<gene>
    <name evidence="2" type="ORF">EDB81DRAFT_894138</name>
</gene>
<feature type="region of interest" description="Disordered" evidence="1">
    <location>
        <begin position="43"/>
        <end position="86"/>
    </location>
</feature>
<dbReference type="OrthoDB" id="5166157at2759"/>
<evidence type="ECO:0000313" key="2">
    <source>
        <dbReference type="EMBL" id="KAH7112004.1"/>
    </source>
</evidence>
<feature type="compositionally biased region" description="Basic residues" evidence="1">
    <location>
        <begin position="255"/>
        <end position="268"/>
    </location>
</feature>
<dbReference type="AlphaFoldDB" id="A0A9P9D3Z7"/>
<accession>A0A9P9D3Z7</accession>
<keyword evidence="3" id="KW-1185">Reference proteome</keyword>
<evidence type="ECO:0000256" key="1">
    <source>
        <dbReference type="SAM" id="MobiDB-lite"/>
    </source>
</evidence>
<feature type="region of interest" description="Disordered" evidence="1">
    <location>
        <begin position="324"/>
        <end position="420"/>
    </location>
</feature>
<comment type="caution">
    <text evidence="2">The sequence shown here is derived from an EMBL/GenBank/DDBJ whole genome shotgun (WGS) entry which is preliminary data.</text>
</comment>
<name>A0A9P9D3Z7_9HYPO</name>
<sequence length="420" mass="47645">MVSHVAAKRCPKEYRLHDEIQRESPASGFCGYCGQQWPQPIEVDASDDETSSCRTSRSQIYGPFLPSSSSSSQPPPRRQRDHTSNLQTRFKAAATSALRESRPAKDLDPYSHPLGLPIRLITLLIIGERRSTFFIPRKTEKLGTVDLDPLPFHEIETFDAITEEQWVNSYVRPNYEDYFARDPQWKIGKSWSKENGIHFLPMPKAGQGRTITDLFQKPDEESGYGITWEIQDGRIVVYFAFQDEISQARTDEKKRPKKTTSTKARSTKIKQEALQIDPASFDSSPPPSARTDEILVKEERFDSIDVAAFESTSQLDKASDLLEDDDEQLFYRTPTPSSQPPKRGRSQSQAPDDFDQGLPKKPKRTGSKVTRMKASSRFPPSIASNDEAHSDDSQENETPEPASGPATRTRHFHKRRPTRK</sequence>
<reference evidence="2" key="1">
    <citation type="journal article" date="2021" name="Nat. Commun.">
        <title>Genetic determinants of endophytism in the Arabidopsis root mycobiome.</title>
        <authorList>
            <person name="Mesny F."/>
            <person name="Miyauchi S."/>
            <person name="Thiergart T."/>
            <person name="Pickel B."/>
            <person name="Atanasova L."/>
            <person name="Karlsson M."/>
            <person name="Huettel B."/>
            <person name="Barry K.W."/>
            <person name="Haridas S."/>
            <person name="Chen C."/>
            <person name="Bauer D."/>
            <person name="Andreopoulos W."/>
            <person name="Pangilinan J."/>
            <person name="LaButti K."/>
            <person name="Riley R."/>
            <person name="Lipzen A."/>
            <person name="Clum A."/>
            <person name="Drula E."/>
            <person name="Henrissat B."/>
            <person name="Kohler A."/>
            <person name="Grigoriev I.V."/>
            <person name="Martin F.M."/>
            <person name="Hacquard S."/>
        </authorList>
    </citation>
    <scope>NUCLEOTIDE SEQUENCE</scope>
    <source>
        <strain evidence="2">MPI-CAGE-AT-0147</strain>
    </source>
</reference>
<evidence type="ECO:0000313" key="3">
    <source>
        <dbReference type="Proteomes" id="UP000738349"/>
    </source>
</evidence>
<feature type="region of interest" description="Disordered" evidence="1">
    <location>
        <begin position="249"/>
        <end position="290"/>
    </location>
</feature>
<dbReference type="EMBL" id="JAGMUV010000039">
    <property type="protein sequence ID" value="KAH7112004.1"/>
    <property type="molecule type" value="Genomic_DNA"/>
</dbReference>
<dbReference type="Proteomes" id="UP000738349">
    <property type="component" value="Unassembled WGS sequence"/>
</dbReference>
<feature type="compositionally biased region" description="Basic residues" evidence="1">
    <location>
        <begin position="408"/>
        <end position="420"/>
    </location>
</feature>